<evidence type="ECO:0000256" key="7">
    <source>
        <dbReference type="ARBA" id="ARBA00038129"/>
    </source>
</evidence>
<keyword evidence="3" id="KW-0238">DNA-binding</keyword>
<dbReference type="Proteomes" id="UP000000226">
    <property type="component" value="Chromosome 6"/>
</dbReference>
<evidence type="ECO:0000256" key="1">
    <source>
        <dbReference type="ARBA" id="ARBA00004123"/>
    </source>
</evidence>
<keyword evidence="4" id="KW-0010">Activator</keyword>
<dbReference type="PhylomeDB" id="V7BP50"/>
<comment type="subcellular location">
    <subcellularLocation>
        <location evidence="1">Nucleus</location>
    </subcellularLocation>
</comment>
<dbReference type="Gene3D" id="1.10.20.10">
    <property type="entry name" value="Histone, subunit A"/>
    <property type="match status" value="1"/>
</dbReference>
<dbReference type="GO" id="GO:0005634">
    <property type="term" value="C:nucleus"/>
    <property type="evidence" value="ECO:0007669"/>
    <property type="project" value="UniProtKB-SubCell"/>
</dbReference>
<keyword evidence="2" id="KW-0805">Transcription regulation</keyword>
<evidence type="ECO:0000313" key="11">
    <source>
        <dbReference type="Proteomes" id="UP000000226"/>
    </source>
</evidence>
<keyword evidence="5" id="KW-0804">Transcription</keyword>
<dbReference type="OrthoDB" id="1430158at2759"/>
<dbReference type="InterPro" id="IPR009072">
    <property type="entry name" value="Histone-fold"/>
</dbReference>
<dbReference type="InterPro" id="IPR003958">
    <property type="entry name" value="CBFA_NFYB_domain"/>
</dbReference>
<dbReference type="PANTHER" id="PTHR10252:SF8">
    <property type="entry name" value="NUCLEAR TRANSCRIPTION FACTOR Y SUBUNIT GAMMA"/>
    <property type="match status" value="1"/>
</dbReference>
<dbReference type="AlphaFoldDB" id="V7BP50"/>
<dbReference type="GO" id="GO:0046982">
    <property type="term" value="F:protein heterodimerization activity"/>
    <property type="evidence" value="ECO:0007669"/>
    <property type="project" value="InterPro"/>
</dbReference>
<feature type="compositionally biased region" description="Basic and acidic residues" evidence="8">
    <location>
        <begin position="1"/>
        <end position="21"/>
    </location>
</feature>
<evidence type="ECO:0000256" key="2">
    <source>
        <dbReference type="ARBA" id="ARBA00023015"/>
    </source>
</evidence>
<dbReference type="FunFam" id="1.10.20.10:FF:000006">
    <property type="entry name" value="Nuclear transcription factor Y subunit gamma"/>
    <property type="match status" value="1"/>
</dbReference>
<keyword evidence="6" id="KW-0539">Nucleus</keyword>
<gene>
    <name evidence="10" type="ORF">PHAVU_006G152300g</name>
</gene>
<protein>
    <recommendedName>
        <fullName evidence="9">Transcription factor CBF/NF-Y/archaeal histone domain-containing protein</fullName>
    </recommendedName>
</protein>
<accession>V7BP50</accession>
<dbReference type="PANTHER" id="PTHR10252">
    <property type="entry name" value="HISTONE-LIKE TRANSCRIPTION FACTOR CCAAT-RELATED"/>
    <property type="match status" value="1"/>
</dbReference>
<evidence type="ECO:0000256" key="5">
    <source>
        <dbReference type="ARBA" id="ARBA00023163"/>
    </source>
</evidence>
<feature type="region of interest" description="Disordered" evidence="8">
    <location>
        <begin position="177"/>
        <end position="234"/>
    </location>
</feature>
<dbReference type="SMR" id="V7BP50"/>
<evidence type="ECO:0000259" key="9">
    <source>
        <dbReference type="Pfam" id="PF00808"/>
    </source>
</evidence>
<dbReference type="eggNOG" id="KOG1657">
    <property type="taxonomic scope" value="Eukaryota"/>
</dbReference>
<dbReference type="Pfam" id="PF00808">
    <property type="entry name" value="CBFD_NFYB_HMF"/>
    <property type="match status" value="1"/>
</dbReference>
<evidence type="ECO:0000256" key="3">
    <source>
        <dbReference type="ARBA" id="ARBA00023125"/>
    </source>
</evidence>
<feature type="compositionally biased region" description="Basic and acidic residues" evidence="8">
    <location>
        <begin position="225"/>
        <end position="234"/>
    </location>
</feature>
<evidence type="ECO:0000256" key="4">
    <source>
        <dbReference type="ARBA" id="ARBA00023159"/>
    </source>
</evidence>
<feature type="region of interest" description="Disordered" evidence="8">
    <location>
        <begin position="1"/>
        <end position="54"/>
    </location>
</feature>
<dbReference type="SUPFAM" id="SSF47113">
    <property type="entry name" value="Histone-fold"/>
    <property type="match status" value="1"/>
</dbReference>
<sequence>MDQKKGGEAEKEGRGKSKIESDPMTAPPPSPLALTIGPSVPSSQPQPLPRESLEQKLEKFWAEKREEVKEISDFKNHCLPLARIKRIMKADGDVKMVSAEAPVVFAKACEMFIMELTKRAWDNAEENKRKILSKSDIASAMSKSDMYDFLVDIVPREDTRPHPVFAGIPGTAIAPTYPIPPHQHAADPQSGDPTMLMGMPILDQNYPELQTLPSPTPMSPNPEQENNHAPESDD</sequence>
<evidence type="ECO:0000313" key="10">
    <source>
        <dbReference type="EMBL" id="ESW19749.1"/>
    </source>
</evidence>
<dbReference type="EMBL" id="CM002293">
    <property type="protein sequence ID" value="ESW19749.1"/>
    <property type="molecule type" value="Genomic_DNA"/>
</dbReference>
<reference evidence="11" key="1">
    <citation type="journal article" date="2014" name="Nat. Genet.">
        <title>A reference genome for common bean and genome-wide analysis of dual domestications.</title>
        <authorList>
            <person name="Schmutz J."/>
            <person name="McClean P.E."/>
            <person name="Mamidi S."/>
            <person name="Wu G.A."/>
            <person name="Cannon S.B."/>
            <person name="Grimwood J."/>
            <person name="Jenkins J."/>
            <person name="Shu S."/>
            <person name="Song Q."/>
            <person name="Chavarro C."/>
            <person name="Torres-Torres M."/>
            <person name="Geffroy V."/>
            <person name="Moghaddam S.M."/>
            <person name="Gao D."/>
            <person name="Abernathy B."/>
            <person name="Barry K."/>
            <person name="Blair M."/>
            <person name="Brick M.A."/>
            <person name="Chovatia M."/>
            <person name="Gepts P."/>
            <person name="Goodstein D.M."/>
            <person name="Gonzales M."/>
            <person name="Hellsten U."/>
            <person name="Hyten D.L."/>
            <person name="Jia G."/>
            <person name="Kelly J.D."/>
            <person name="Kudrna D."/>
            <person name="Lee R."/>
            <person name="Richard M.M."/>
            <person name="Miklas P.N."/>
            <person name="Osorno J.M."/>
            <person name="Rodrigues J."/>
            <person name="Thareau V."/>
            <person name="Urrea C.A."/>
            <person name="Wang M."/>
            <person name="Yu Y."/>
            <person name="Zhang M."/>
            <person name="Wing R.A."/>
            <person name="Cregan P.B."/>
            <person name="Rokhsar D.S."/>
            <person name="Jackson S.A."/>
        </authorList>
    </citation>
    <scope>NUCLEOTIDE SEQUENCE [LARGE SCALE GENOMIC DNA]</scope>
    <source>
        <strain evidence="11">cv. G19833</strain>
    </source>
</reference>
<dbReference type="OMA" id="QENNHAP"/>
<evidence type="ECO:0000256" key="8">
    <source>
        <dbReference type="SAM" id="MobiDB-lite"/>
    </source>
</evidence>
<keyword evidence="11" id="KW-1185">Reference proteome</keyword>
<feature type="domain" description="Transcription factor CBF/NF-Y/archaeal histone" evidence="9">
    <location>
        <begin position="79"/>
        <end position="141"/>
    </location>
</feature>
<dbReference type="InterPro" id="IPR050568">
    <property type="entry name" value="Transcr_DNA_Rep_Reg"/>
</dbReference>
<dbReference type="GO" id="GO:0000981">
    <property type="term" value="F:DNA-binding transcription factor activity, RNA polymerase II-specific"/>
    <property type="evidence" value="ECO:0007669"/>
    <property type="project" value="TreeGrafter"/>
</dbReference>
<organism evidence="10 11">
    <name type="scientific">Phaseolus vulgaris</name>
    <name type="common">Kidney bean</name>
    <name type="synonym">French bean</name>
    <dbReference type="NCBI Taxonomy" id="3885"/>
    <lineage>
        <taxon>Eukaryota</taxon>
        <taxon>Viridiplantae</taxon>
        <taxon>Streptophyta</taxon>
        <taxon>Embryophyta</taxon>
        <taxon>Tracheophyta</taxon>
        <taxon>Spermatophyta</taxon>
        <taxon>Magnoliopsida</taxon>
        <taxon>eudicotyledons</taxon>
        <taxon>Gunneridae</taxon>
        <taxon>Pentapetalae</taxon>
        <taxon>rosids</taxon>
        <taxon>fabids</taxon>
        <taxon>Fabales</taxon>
        <taxon>Fabaceae</taxon>
        <taxon>Papilionoideae</taxon>
        <taxon>50 kb inversion clade</taxon>
        <taxon>NPAAA clade</taxon>
        <taxon>indigoferoid/millettioid clade</taxon>
        <taxon>Phaseoleae</taxon>
        <taxon>Phaseolus</taxon>
    </lineage>
</organism>
<proteinExistence type="inferred from homology"/>
<dbReference type="Gramene" id="ESW19749">
    <property type="protein sequence ID" value="ESW19749"/>
    <property type="gene ID" value="PHAVU_006G152300g"/>
</dbReference>
<name>V7BP50_PHAVU</name>
<evidence type="ECO:0000256" key="6">
    <source>
        <dbReference type="ARBA" id="ARBA00023242"/>
    </source>
</evidence>
<dbReference type="GO" id="GO:0000978">
    <property type="term" value="F:RNA polymerase II cis-regulatory region sequence-specific DNA binding"/>
    <property type="evidence" value="ECO:0007669"/>
    <property type="project" value="TreeGrafter"/>
</dbReference>
<dbReference type="STRING" id="3885.V7BP50"/>
<dbReference type="CDD" id="cd22908">
    <property type="entry name" value="HFD_NFYC-like"/>
    <property type="match status" value="1"/>
</dbReference>
<comment type="similarity">
    <text evidence="7">Belongs to the NFYC/HAP5 subunit family.</text>
</comment>